<keyword evidence="5 9" id="KW-1133">Transmembrane helix</keyword>
<evidence type="ECO:0000256" key="7">
    <source>
        <dbReference type="ARBA" id="ARBA00023136"/>
    </source>
</evidence>
<dbReference type="GO" id="GO:0033179">
    <property type="term" value="C:proton-transporting V-type ATPase, V0 domain"/>
    <property type="evidence" value="ECO:0007669"/>
    <property type="project" value="InterPro"/>
</dbReference>
<dbReference type="InterPro" id="IPR002490">
    <property type="entry name" value="V-ATPase_116kDa_su"/>
</dbReference>
<comment type="caution">
    <text evidence="11">The sequence shown here is derived from an EMBL/GenBank/DDBJ whole genome shotgun (WGS) entry which is preliminary data.</text>
</comment>
<dbReference type="EMBL" id="BMMI01000004">
    <property type="protein sequence ID" value="GGL65484.1"/>
    <property type="molecule type" value="Genomic_DNA"/>
</dbReference>
<dbReference type="PANTHER" id="PTHR11629">
    <property type="entry name" value="VACUOLAR PROTON ATPASES"/>
    <property type="match status" value="1"/>
</dbReference>
<comment type="subcellular location">
    <subcellularLocation>
        <location evidence="1">Membrane</location>
        <topology evidence="1">Multi-pass membrane protein</topology>
    </subcellularLocation>
</comment>
<keyword evidence="3" id="KW-0813">Transport</keyword>
<reference evidence="13" key="2">
    <citation type="journal article" date="2019" name="Int. J. Syst. Evol. Microbiol.">
        <title>The Global Catalogue of Microorganisms (GCM) 10K type strain sequencing project: providing services to taxonomists for standard genome sequencing and annotation.</title>
        <authorList>
            <consortium name="The Broad Institute Genomics Platform"/>
            <consortium name="The Broad Institute Genome Sequencing Center for Infectious Disease"/>
            <person name="Wu L."/>
            <person name="Ma J."/>
        </authorList>
    </citation>
    <scope>NUCLEOTIDE SEQUENCE [LARGE SCALE GENOMIC DNA]</scope>
    <source>
        <strain evidence="13">CGMCC 4.5581</strain>
    </source>
</reference>
<evidence type="ECO:0000313" key="12">
    <source>
        <dbReference type="Proteomes" id="UP000552836"/>
    </source>
</evidence>
<evidence type="ECO:0000256" key="6">
    <source>
        <dbReference type="ARBA" id="ARBA00023065"/>
    </source>
</evidence>
<dbReference type="Proteomes" id="UP000552836">
    <property type="component" value="Unassembled WGS sequence"/>
</dbReference>
<keyword evidence="7 9" id="KW-0472">Membrane</keyword>
<dbReference type="PANTHER" id="PTHR11629:SF63">
    <property type="entry name" value="V-TYPE PROTON ATPASE SUBUNIT A"/>
    <property type="match status" value="1"/>
</dbReference>
<evidence type="ECO:0000256" key="3">
    <source>
        <dbReference type="ARBA" id="ARBA00022448"/>
    </source>
</evidence>
<feature type="transmembrane region" description="Helical" evidence="9">
    <location>
        <begin position="477"/>
        <end position="498"/>
    </location>
</feature>
<feature type="transmembrane region" description="Helical" evidence="9">
    <location>
        <begin position="441"/>
        <end position="465"/>
    </location>
</feature>
<organism evidence="11 12">
    <name type="scientific">Modestobacter marinus</name>
    <dbReference type="NCBI Taxonomy" id="477641"/>
    <lineage>
        <taxon>Bacteria</taxon>
        <taxon>Bacillati</taxon>
        <taxon>Actinomycetota</taxon>
        <taxon>Actinomycetes</taxon>
        <taxon>Geodermatophilales</taxon>
        <taxon>Geodermatophilaceae</taxon>
        <taxon>Modestobacter</taxon>
    </lineage>
</organism>
<evidence type="ECO:0000256" key="5">
    <source>
        <dbReference type="ARBA" id="ARBA00022989"/>
    </source>
</evidence>
<dbReference type="GO" id="GO:0007035">
    <property type="term" value="P:vacuolar acidification"/>
    <property type="evidence" value="ECO:0007669"/>
    <property type="project" value="TreeGrafter"/>
</dbReference>
<keyword evidence="13" id="KW-1185">Reference proteome</keyword>
<dbReference type="Gene3D" id="3.30.70.2750">
    <property type="match status" value="1"/>
</dbReference>
<reference evidence="10" key="4">
    <citation type="submission" date="2024-05" db="EMBL/GenBank/DDBJ databases">
        <authorList>
            <person name="Sun Q."/>
            <person name="Zhou Y."/>
        </authorList>
    </citation>
    <scope>NUCLEOTIDE SEQUENCE</scope>
    <source>
        <strain evidence="10">CGMCC 4.5581</strain>
    </source>
</reference>
<dbReference type="Pfam" id="PF01496">
    <property type="entry name" value="V_ATPase_I"/>
    <property type="match status" value="1"/>
</dbReference>
<sequence length="658" mass="68912">MTQLELLGHRDRLDQVLAGLQTVRTAEVVPGGPAAADDENRGTAELLARATRLLELADPPDRTPTLPPPGVREPDRAELAQQVQLEEIRTTGLQAAVDRLRAEVDGLPRTWASLSALLPLVPELAELTDAELAALRLATLALVLDDPDGTVTDELRGQLRTALGGSQLLVSAADGGTVSCLLVVPAAAVAEVEELLGRDRITRIDLPEGYAGQSLASTVDALGARLAALPQELARAEAAVRDALSPAVPELRLACGVLAAQAERSAAARAADLGSRTFALRVWTPRSRVGVVRDAVGGLGTPVVVTEVAARHRLGTPPTLLRNLPLFRPFERLVGFLSWPGHTGPDPTGLMAVALPLLFGMMVGDVGYGVLLVAIGWEVRRRWGGRHDVAADLGRVLVAGGCWATVFGLLYGELFGDFGRYALDMPALWFYRGGPDALTPLLLFVLGVGVAHVVLGLLLGLWHAVSQRHTGHVLERAGTLLALTGLFALAGVVVSALPGGALPFAAAAVVVGVVLISVVHGALGVLLGPLELIGTIGHVLSYLRLAAVGLASVYLAIVANELARQAPLVLGLLIAVFFHTLNLALAGFSPMIQALRLHYVEFFSTFYDGGGRLFAPLGAGLPEPATAAAGPLPDTAPWHTPTPEPARQPPRLPEPAGR</sequence>
<dbReference type="RefSeq" id="WP_166753305.1">
    <property type="nucleotide sequence ID" value="NZ_BAABJU010000007.1"/>
</dbReference>
<evidence type="ECO:0000256" key="9">
    <source>
        <dbReference type="SAM" id="Phobius"/>
    </source>
</evidence>
<feature type="transmembrane region" description="Helical" evidence="9">
    <location>
        <begin position="565"/>
        <end position="588"/>
    </location>
</feature>
<dbReference type="GO" id="GO:0051117">
    <property type="term" value="F:ATPase binding"/>
    <property type="evidence" value="ECO:0007669"/>
    <property type="project" value="TreeGrafter"/>
</dbReference>
<comment type="similarity">
    <text evidence="2">Belongs to the V-ATPase 116 kDa subunit family.</text>
</comment>
<protein>
    <submittedName>
        <fullName evidence="11">V/A-type H+-transporting ATPase subunit I</fullName>
    </submittedName>
</protein>
<evidence type="ECO:0000313" key="11">
    <source>
        <dbReference type="EMBL" id="NIH65568.1"/>
    </source>
</evidence>
<feature type="transmembrane region" description="Helical" evidence="9">
    <location>
        <begin position="539"/>
        <end position="559"/>
    </location>
</feature>
<feature type="transmembrane region" description="Helical" evidence="9">
    <location>
        <begin position="389"/>
        <end position="411"/>
    </location>
</feature>
<dbReference type="AlphaFoldDB" id="A0A846LJV5"/>
<evidence type="ECO:0000256" key="4">
    <source>
        <dbReference type="ARBA" id="ARBA00022692"/>
    </source>
</evidence>
<reference evidence="11 12" key="3">
    <citation type="submission" date="2020-02" db="EMBL/GenBank/DDBJ databases">
        <title>Sequencing the genomes of 1000 actinobacteria strains.</title>
        <authorList>
            <person name="Klenk H.-P."/>
        </authorList>
    </citation>
    <scope>NUCLEOTIDE SEQUENCE [LARGE SCALE GENOMIC DNA]</scope>
    <source>
        <strain evidence="11 12">DSM 45201</strain>
    </source>
</reference>
<dbReference type="Proteomes" id="UP000648663">
    <property type="component" value="Unassembled WGS sequence"/>
</dbReference>
<dbReference type="Gene3D" id="3.30.70.2170">
    <property type="match status" value="1"/>
</dbReference>
<evidence type="ECO:0000256" key="1">
    <source>
        <dbReference type="ARBA" id="ARBA00004141"/>
    </source>
</evidence>
<gene>
    <name evidence="11" type="ORF">FB380_000014</name>
    <name evidence="10" type="ORF">GCM10011589_22040</name>
</gene>
<evidence type="ECO:0000313" key="13">
    <source>
        <dbReference type="Proteomes" id="UP000648663"/>
    </source>
</evidence>
<keyword evidence="6" id="KW-0406">Ion transport</keyword>
<feature type="compositionally biased region" description="Pro residues" evidence="8">
    <location>
        <begin position="640"/>
        <end position="658"/>
    </location>
</feature>
<keyword evidence="4 9" id="KW-0812">Transmembrane</keyword>
<dbReference type="EMBL" id="JAAMPA010000001">
    <property type="protein sequence ID" value="NIH65568.1"/>
    <property type="molecule type" value="Genomic_DNA"/>
</dbReference>
<evidence type="ECO:0000313" key="10">
    <source>
        <dbReference type="EMBL" id="GGL65484.1"/>
    </source>
</evidence>
<feature type="transmembrane region" description="Helical" evidence="9">
    <location>
        <begin position="504"/>
        <end position="527"/>
    </location>
</feature>
<name>A0A846LJV5_9ACTN</name>
<dbReference type="GO" id="GO:0016471">
    <property type="term" value="C:vacuolar proton-transporting V-type ATPase complex"/>
    <property type="evidence" value="ECO:0007669"/>
    <property type="project" value="TreeGrafter"/>
</dbReference>
<dbReference type="GO" id="GO:0046961">
    <property type="term" value="F:proton-transporting ATPase activity, rotational mechanism"/>
    <property type="evidence" value="ECO:0007669"/>
    <property type="project" value="InterPro"/>
</dbReference>
<evidence type="ECO:0000256" key="8">
    <source>
        <dbReference type="SAM" id="MobiDB-lite"/>
    </source>
</evidence>
<accession>A0A846LJV5</accession>
<reference evidence="10" key="1">
    <citation type="journal article" date="2014" name="Int. J. Syst. Evol. Microbiol.">
        <title>Complete genome of a new Firmicutes species belonging to the dominant human colonic microbiota ('Ruminococcus bicirculans') reveals two chromosomes and a selective capacity to utilize plant glucans.</title>
        <authorList>
            <consortium name="NISC Comparative Sequencing Program"/>
            <person name="Wegmann U."/>
            <person name="Louis P."/>
            <person name="Goesmann A."/>
            <person name="Henrissat B."/>
            <person name="Duncan S.H."/>
            <person name="Flint H.J."/>
        </authorList>
    </citation>
    <scope>NUCLEOTIDE SEQUENCE</scope>
    <source>
        <strain evidence="10">CGMCC 4.5581</strain>
    </source>
</reference>
<dbReference type="Gene3D" id="1.20.1460.20">
    <property type="match status" value="1"/>
</dbReference>
<evidence type="ECO:0000256" key="2">
    <source>
        <dbReference type="ARBA" id="ARBA00009904"/>
    </source>
</evidence>
<proteinExistence type="inferred from homology"/>
<feature type="transmembrane region" description="Helical" evidence="9">
    <location>
        <begin position="350"/>
        <end position="377"/>
    </location>
</feature>
<feature type="region of interest" description="Disordered" evidence="8">
    <location>
        <begin position="625"/>
        <end position="658"/>
    </location>
</feature>